<feature type="compositionally biased region" description="Polar residues" evidence="1">
    <location>
        <begin position="12"/>
        <end position="25"/>
    </location>
</feature>
<name>A0ABQ9JJQ0_9CUCU</name>
<comment type="caution">
    <text evidence="3">The sequence shown here is derived from an EMBL/GenBank/DDBJ whole genome shotgun (WGS) entry which is preliminary data.</text>
</comment>
<dbReference type="Proteomes" id="UP001162164">
    <property type="component" value="Unassembled WGS sequence"/>
</dbReference>
<protein>
    <recommendedName>
        <fullName evidence="2">DDE-1 domain-containing protein</fullName>
    </recommendedName>
</protein>
<reference evidence="3" key="1">
    <citation type="journal article" date="2023" name="Insect Mol. Biol.">
        <title>Genome sequencing provides insights into the evolution of gene families encoding plant cell wall-degrading enzymes in longhorned beetles.</title>
        <authorList>
            <person name="Shin N.R."/>
            <person name="Okamura Y."/>
            <person name="Kirsch R."/>
            <person name="Pauchet Y."/>
        </authorList>
    </citation>
    <scope>NUCLEOTIDE SEQUENCE</scope>
    <source>
        <strain evidence="3">MMC_N1</strain>
    </source>
</reference>
<evidence type="ECO:0000313" key="3">
    <source>
        <dbReference type="EMBL" id="KAJ8978102.1"/>
    </source>
</evidence>
<dbReference type="EMBL" id="JAPWTJ010000473">
    <property type="protein sequence ID" value="KAJ8978102.1"/>
    <property type="molecule type" value="Genomic_DNA"/>
</dbReference>
<dbReference type="Pfam" id="PF03184">
    <property type="entry name" value="DDE_1"/>
    <property type="match status" value="1"/>
</dbReference>
<feature type="domain" description="DDE-1" evidence="2">
    <location>
        <begin position="279"/>
        <end position="397"/>
    </location>
</feature>
<sequence length="401" mass="44504">MHLPPLPKPTQLHGTSKVSMSTASPADSSIFSTGISVRENVARCTFAPSTPALIEISRQTYSELITDDPSLSKIVLPEYLDYYSTAMLWFRILTLKAKNSQALTVQEQETLELIQTSSFLLPEPILLQLRAIGNIVTSTKQHLYPEFSPLPSEVIAGFGGYYGQLVPPAAAAPVAVHGAATPPPPVVDNMLHNLYEEIPCLGVVAEAIQASIGDVPPGRYQSRVVFQAHTSPTPLGHRRNEAKNLAIENNITPQIGMKVAVKRWIKRAHRIIDTSKSSTSVIFSISGDGNLLPPYVVYKAKHIYPGYPEWGLPRFEILVRGWFDSCTFEDLFFTTALPYMRKLDGPKVIIVDNLSSHLTINVIQECEINNIRFVLLPSNSRDLLQPLDVAYFRSFERCMAF</sequence>
<dbReference type="InterPro" id="IPR004875">
    <property type="entry name" value="DDE_SF_endonuclease_dom"/>
</dbReference>
<keyword evidence="4" id="KW-1185">Reference proteome</keyword>
<gene>
    <name evidence="3" type="ORF">NQ317_018968</name>
</gene>
<proteinExistence type="predicted"/>
<feature type="region of interest" description="Disordered" evidence="1">
    <location>
        <begin position="1"/>
        <end position="25"/>
    </location>
</feature>
<evidence type="ECO:0000259" key="2">
    <source>
        <dbReference type="Pfam" id="PF03184"/>
    </source>
</evidence>
<accession>A0ABQ9JJQ0</accession>
<evidence type="ECO:0000313" key="4">
    <source>
        <dbReference type="Proteomes" id="UP001162164"/>
    </source>
</evidence>
<organism evidence="3 4">
    <name type="scientific">Molorchus minor</name>
    <dbReference type="NCBI Taxonomy" id="1323400"/>
    <lineage>
        <taxon>Eukaryota</taxon>
        <taxon>Metazoa</taxon>
        <taxon>Ecdysozoa</taxon>
        <taxon>Arthropoda</taxon>
        <taxon>Hexapoda</taxon>
        <taxon>Insecta</taxon>
        <taxon>Pterygota</taxon>
        <taxon>Neoptera</taxon>
        <taxon>Endopterygota</taxon>
        <taxon>Coleoptera</taxon>
        <taxon>Polyphaga</taxon>
        <taxon>Cucujiformia</taxon>
        <taxon>Chrysomeloidea</taxon>
        <taxon>Cerambycidae</taxon>
        <taxon>Lamiinae</taxon>
        <taxon>Monochamini</taxon>
        <taxon>Molorchus</taxon>
    </lineage>
</organism>
<evidence type="ECO:0000256" key="1">
    <source>
        <dbReference type="SAM" id="MobiDB-lite"/>
    </source>
</evidence>